<feature type="domain" description="Tim44-like" evidence="3">
    <location>
        <begin position="60"/>
        <end position="190"/>
    </location>
</feature>
<feature type="region of interest" description="Disordered" evidence="1">
    <location>
        <begin position="39"/>
        <end position="59"/>
    </location>
</feature>
<feature type="non-terminal residue" evidence="4">
    <location>
        <position position="190"/>
    </location>
</feature>
<name>A0A382W9M8_9ZZZZ</name>
<dbReference type="NCBIfam" id="NF033779">
    <property type="entry name" value="Tim44_TimA_adap"/>
    <property type="match status" value="1"/>
</dbReference>
<evidence type="ECO:0000256" key="2">
    <source>
        <dbReference type="SAM" id="Phobius"/>
    </source>
</evidence>
<proteinExistence type="predicted"/>
<feature type="transmembrane region" description="Helical" evidence="2">
    <location>
        <begin position="6"/>
        <end position="23"/>
    </location>
</feature>
<dbReference type="SUPFAM" id="SSF54427">
    <property type="entry name" value="NTF2-like"/>
    <property type="match status" value="1"/>
</dbReference>
<dbReference type="PANTHER" id="PTHR41542">
    <property type="entry name" value="BLL5807 PROTEIN"/>
    <property type="match status" value="1"/>
</dbReference>
<reference evidence="4" key="1">
    <citation type="submission" date="2018-05" db="EMBL/GenBank/DDBJ databases">
        <authorList>
            <person name="Lanie J.A."/>
            <person name="Ng W.-L."/>
            <person name="Kazmierczak K.M."/>
            <person name="Andrzejewski T.M."/>
            <person name="Davidsen T.M."/>
            <person name="Wayne K.J."/>
            <person name="Tettelin H."/>
            <person name="Glass J.I."/>
            <person name="Rusch D."/>
            <person name="Podicherti R."/>
            <person name="Tsui H.-C.T."/>
            <person name="Winkler M.E."/>
        </authorList>
    </citation>
    <scope>NUCLEOTIDE SEQUENCE</scope>
</reference>
<dbReference type="Gene3D" id="3.10.450.240">
    <property type="match status" value="1"/>
</dbReference>
<sequence>MGDLQFFDIIIFAVIAVFIIYRLRSVLGKRTGFQKKPNQQQFVKKQLKQPQTETPQLRESEQKLETVYKSINSFDHKAFLEGAKKAFEIIITAFNQGDKNTLRGLVSKDVYSAFENAINDGSNNPNSQFYSLVVDGIDDARVENGKITIAVNFISEQILSDNDEDIVKNKDTWVFEKPKNSSGPAWILIS</sequence>
<accession>A0A382W9M8</accession>
<organism evidence="4">
    <name type="scientific">marine metagenome</name>
    <dbReference type="NCBI Taxonomy" id="408172"/>
    <lineage>
        <taxon>unclassified sequences</taxon>
        <taxon>metagenomes</taxon>
        <taxon>ecological metagenomes</taxon>
    </lineage>
</organism>
<dbReference type="AlphaFoldDB" id="A0A382W9M8"/>
<keyword evidence="2" id="KW-0812">Transmembrane</keyword>
<evidence type="ECO:0000256" key="1">
    <source>
        <dbReference type="SAM" id="MobiDB-lite"/>
    </source>
</evidence>
<keyword evidence="2" id="KW-0472">Membrane</keyword>
<dbReference type="PANTHER" id="PTHR41542:SF1">
    <property type="entry name" value="BLL5807 PROTEIN"/>
    <property type="match status" value="1"/>
</dbReference>
<dbReference type="SMART" id="SM00978">
    <property type="entry name" value="Tim44"/>
    <property type="match status" value="1"/>
</dbReference>
<dbReference type="EMBL" id="UINC01158153">
    <property type="protein sequence ID" value="SVD55537.1"/>
    <property type="molecule type" value="Genomic_DNA"/>
</dbReference>
<feature type="compositionally biased region" description="Polar residues" evidence="1">
    <location>
        <begin position="39"/>
        <end position="55"/>
    </location>
</feature>
<dbReference type="Pfam" id="PF04280">
    <property type="entry name" value="Tim44"/>
    <property type="match status" value="1"/>
</dbReference>
<gene>
    <name evidence="4" type="ORF">METZ01_LOCUS408391</name>
</gene>
<evidence type="ECO:0000313" key="4">
    <source>
        <dbReference type="EMBL" id="SVD55537.1"/>
    </source>
</evidence>
<protein>
    <recommendedName>
        <fullName evidence="3">Tim44-like domain-containing protein</fullName>
    </recommendedName>
</protein>
<keyword evidence="2" id="KW-1133">Transmembrane helix</keyword>
<dbReference type="InterPro" id="IPR007379">
    <property type="entry name" value="Tim44-like_dom"/>
</dbReference>
<evidence type="ECO:0000259" key="3">
    <source>
        <dbReference type="SMART" id="SM00978"/>
    </source>
</evidence>
<dbReference type="InterPro" id="IPR032710">
    <property type="entry name" value="NTF2-like_dom_sf"/>
</dbReference>